<sequence length="75" mass="8211">MGQRIDISISEIGKDDLSIIRFGGGYFTDRALLLLSPAIAGSLDVLLLRLVAKGTFYAFLHSQTEIEDLVNTLVK</sequence>
<comment type="caution">
    <text evidence="1">The sequence shown here is derived from an EMBL/GenBank/DDBJ whole genome shotgun (WGS) entry which is preliminary data.</text>
</comment>
<keyword evidence="2" id="KW-1185">Reference proteome</keyword>
<evidence type="ECO:0000313" key="1">
    <source>
        <dbReference type="EMBL" id="GIY05060.1"/>
    </source>
</evidence>
<reference evidence="1 2" key="1">
    <citation type="submission" date="2021-06" db="EMBL/GenBank/DDBJ databases">
        <title>Caerostris extrusa draft genome.</title>
        <authorList>
            <person name="Kono N."/>
            <person name="Arakawa K."/>
        </authorList>
    </citation>
    <scope>NUCLEOTIDE SEQUENCE [LARGE SCALE GENOMIC DNA]</scope>
</reference>
<protein>
    <submittedName>
        <fullName evidence="1">Uncharacterized protein</fullName>
    </submittedName>
</protein>
<name>A0AAV4QAP1_CAEEX</name>
<dbReference type="EMBL" id="BPLR01005796">
    <property type="protein sequence ID" value="GIY05060.1"/>
    <property type="molecule type" value="Genomic_DNA"/>
</dbReference>
<accession>A0AAV4QAP1</accession>
<dbReference type="AlphaFoldDB" id="A0AAV4QAP1"/>
<evidence type="ECO:0000313" key="2">
    <source>
        <dbReference type="Proteomes" id="UP001054945"/>
    </source>
</evidence>
<dbReference type="Proteomes" id="UP001054945">
    <property type="component" value="Unassembled WGS sequence"/>
</dbReference>
<organism evidence="1 2">
    <name type="scientific">Caerostris extrusa</name>
    <name type="common">Bark spider</name>
    <name type="synonym">Caerostris bankana</name>
    <dbReference type="NCBI Taxonomy" id="172846"/>
    <lineage>
        <taxon>Eukaryota</taxon>
        <taxon>Metazoa</taxon>
        <taxon>Ecdysozoa</taxon>
        <taxon>Arthropoda</taxon>
        <taxon>Chelicerata</taxon>
        <taxon>Arachnida</taxon>
        <taxon>Araneae</taxon>
        <taxon>Araneomorphae</taxon>
        <taxon>Entelegynae</taxon>
        <taxon>Araneoidea</taxon>
        <taxon>Araneidae</taxon>
        <taxon>Caerostris</taxon>
    </lineage>
</organism>
<proteinExistence type="predicted"/>
<gene>
    <name evidence="1" type="ORF">CEXT_668231</name>
</gene>